<dbReference type="RefSeq" id="WP_208174458.1">
    <property type="nucleotide sequence ID" value="NZ_JAGETZ010000003.1"/>
</dbReference>
<keyword evidence="2" id="KW-1185">Reference proteome</keyword>
<organism evidence="1 2">
    <name type="scientific">Hymenobacter negativus</name>
    <dbReference type="NCBI Taxonomy" id="2795026"/>
    <lineage>
        <taxon>Bacteria</taxon>
        <taxon>Pseudomonadati</taxon>
        <taxon>Bacteroidota</taxon>
        <taxon>Cytophagia</taxon>
        <taxon>Cytophagales</taxon>
        <taxon>Hymenobacteraceae</taxon>
        <taxon>Hymenobacter</taxon>
    </lineage>
</organism>
<evidence type="ECO:0000313" key="2">
    <source>
        <dbReference type="Proteomes" id="UP000664369"/>
    </source>
</evidence>
<reference evidence="1 2" key="1">
    <citation type="submission" date="2021-03" db="EMBL/GenBank/DDBJ databases">
        <authorList>
            <person name="Kim M.K."/>
        </authorList>
    </citation>
    <scope>NUCLEOTIDE SEQUENCE [LARGE SCALE GENOMIC DNA]</scope>
    <source>
        <strain evidence="1 2">BT442</strain>
    </source>
</reference>
<comment type="caution">
    <text evidence="1">The sequence shown here is derived from an EMBL/GenBank/DDBJ whole genome shotgun (WGS) entry which is preliminary data.</text>
</comment>
<name>A0ABS3QC48_9BACT</name>
<evidence type="ECO:0000313" key="1">
    <source>
        <dbReference type="EMBL" id="MBO2008819.1"/>
    </source>
</evidence>
<dbReference type="Proteomes" id="UP000664369">
    <property type="component" value="Unassembled WGS sequence"/>
</dbReference>
<gene>
    <name evidence="1" type="ORF">J4E00_07125</name>
</gene>
<protein>
    <submittedName>
        <fullName evidence="1">Uncharacterized protein</fullName>
    </submittedName>
</protein>
<sequence>MSRPKKRWAWKPNHRRPCHKQWYYAPPGSGYCMRRYWHRHRLQEAHALRQMLEDPEADAPFPFHHHHGLAWIWD</sequence>
<accession>A0ABS3QC48</accession>
<dbReference type="EMBL" id="JAGETZ010000003">
    <property type="protein sequence ID" value="MBO2008819.1"/>
    <property type="molecule type" value="Genomic_DNA"/>
</dbReference>
<proteinExistence type="predicted"/>